<evidence type="ECO:0000313" key="3">
    <source>
        <dbReference type="EMBL" id="GBN59058.1"/>
    </source>
</evidence>
<dbReference type="EMBL" id="BGPR01219299">
    <property type="protein sequence ID" value="GBN59058.1"/>
    <property type="molecule type" value="Genomic_DNA"/>
</dbReference>
<evidence type="ECO:0000313" key="4">
    <source>
        <dbReference type="Proteomes" id="UP000499080"/>
    </source>
</evidence>
<organism evidence="3 4">
    <name type="scientific">Araneus ventricosus</name>
    <name type="common">Orbweaver spider</name>
    <name type="synonym">Epeira ventricosa</name>
    <dbReference type="NCBI Taxonomy" id="182803"/>
    <lineage>
        <taxon>Eukaryota</taxon>
        <taxon>Metazoa</taxon>
        <taxon>Ecdysozoa</taxon>
        <taxon>Arthropoda</taxon>
        <taxon>Chelicerata</taxon>
        <taxon>Arachnida</taxon>
        <taxon>Araneae</taxon>
        <taxon>Araneomorphae</taxon>
        <taxon>Entelegynae</taxon>
        <taxon>Araneoidea</taxon>
        <taxon>Araneidae</taxon>
        <taxon>Araneus</taxon>
    </lineage>
</organism>
<protein>
    <submittedName>
        <fullName evidence="3">Uncharacterized protein</fullName>
    </submittedName>
</protein>
<feature type="compositionally biased region" description="Polar residues" evidence="1">
    <location>
        <begin position="42"/>
        <end position="51"/>
    </location>
</feature>
<keyword evidence="4" id="KW-1185">Reference proteome</keyword>
<dbReference type="AlphaFoldDB" id="A0A4Y2Q4H3"/>
<name>A0A4Y2Q4H3_ARAVE</name>
<reference evidence="3 4" key="1">
    <citation type="journal article" date="2019" name="Sci. Rep.">
        <title>Orb-weaving spider Araneus ventricosus genome elucidates the spidroin gene catalogue.</title>
        <authorList>
            <person name="Kono N."/>
            <person name="Nakamura H."/>
            <person name="Ohtoshi R."/>
            <person name="Moran D.A.P."/>
            <person name="Shinohara A."/>
            <person name="Yoshida Y."/>
            <person name="Fujiwara M."/>
            <person name="Mori M."/>
            <person name="Tomita M."/>
            <person name="Arakawa K."/>
        </authorList>
    </citation>
    <scope>NUCLEOTIDE SEQUENCE [LARGE SCALE GENOMIC DNA]</scope>
</reference>
<feature type="non-terminal residue" evidence="3">
    <location>
        <position position="51"/>
    </location>
</feature>
<proteinExistence type="predicted"/>
<dbReference type="Proteomes" id="UP000499080">
    <property type="component" value="Unassembled WGS sequence"/>
</dbReference>
<dbReference type="EMBL" id="BGPR01218957">
    <property type="protein sequence ID" value="GBN58320.1"/>
    <property type="molecule type" value="Genomic_DNA"/>
</dbReference>
<evidence type="ECO:0000313" key="2">
    <source>
        <dbReference type="EMBL" id="GBN58320.1"/>
    </source>
</evidence>
<accession>A0A4Y2Q4H3</accession>
<sequence>MSVFLTVTTREPPPPFPGIRDGLNGSRHDTNTGTEGGVLRDSLTTAQPLHR</sequence>
<gene>
    <name evidence="2" type="ORF">AVEN_189520_1</name>
    <name evidence="3" type="ORF">AVEN_201257_1</name>
</gene>
<evidence type="ECO:0000256" key="1">
    <source>
        <dbReference type="SAM" id="MobiDB-lite"/>
    </source>
</evidence>
<comment type="caution">
    <text evidence="3">The sequence shown here is derived from an EMBL/GenBank/DDBJ whole genome shotgun (WGS) entry which is preliminary data.</text>
</comment>
<feature type="region of interest" description="Disordered" evidence="1">
    <location>
        <begin position="1"/>
        <end position="51"/>
    </location>
</feature>